<dbReference type="EMBL" id="LXEY01000018">
    <property type="protein sequence ID" value="OAV60823.1"/>
    <property type="molecule type" value="Genomic_DNA"/>
</dbReference>
<evidence type="ECO:0000256" key="1">
    <source>
        <dbReference type="ARBA" id="ARBA00006432"/>
    </source>
</evidence>
<proteinExistence type="inferred from homology"/>
<dbReference type="Proteomes" id="UP000078292">
    <property type="component" value="Unassembled WGS sequence"/>
</dbReference>
<dbReference type="RefSeq" id="WP_043057867.1">
    <property type="nucleotide sequence ID" value="NZ_LXEY01000018.1"/>
</dbReference>
<evidence type="ECO:0000313" key="8">
    <source>
        <dbReference type="Proteomes" id="UP000078292"/>
    </source>
</evidence>
<evidence type="ECO:0000256" key="2">
    <source>
        <dbReference type="ARBA" id="ARBA00022598"/>
    </source>
</evidence>
<name>A0A1B7LZB1_9MICC</name>
<dbReference type="PANTHER" id="PTHR43272:SF32">
    <property type="entry name" value="AMP-DEPENDENT SYNTHETASE_LIGASE DOMAIN-CONTAINING PROTEIN"/>
    <property type="match status" value="1"/>
</dbReference>
<dbReference type="CDD" id="cd05907">
    <property type="entry name" value="VL_LC_FACS_like"/>
    <property type="match status" value="1"/>
</dbReference>
<protein>
    <recommendedName>
        <fullName evidence="5">Acyl-CoA synthetase</fullName>
    </recommendedName>
</protein>
<dbReference type="STRING" id="1837282.A6F49_10040"/>
<dbReference type="GO" id="GO:0004467">
    <property type="term" value="F:long-chain fatty acid-CoA ligase activity"/>
    <property type="evidence" value="ECO:0007669"/>
    <property type="project" value="TreeGrafter"/>
</dbReference>
<keyword evidence="3" id="KW-0276">Fatty acid metabolism</keyword>
<comment type="caution">
    <text evidence="7">The sequence shown here is derived from an EMBL/GenBank/DDBJ whole genome shotgun (WGS) entry which is preliminary data.</text>
</comment>
<dbReference type="InterPro" id="IPR042099">
    <property type="entry name" value="ANL_N_sf"/>
</dbReference>
<evidence type="ECO:0000256" key="5">
    <source>
        <dbReference type="ARBA" id="ARBA00032875"/>
    </source>
</evidence>
<comment type="similarity">
    <text evidence="1">Belongs to the ATP-dependent AMP-binding enzyme family.</text>
</comment>
<dbReference type="Gene3D" id="3.40.50.12780">
    <property type="entry name" value="N-terminal domain of ligase-like"/>
    <property type="match status" value="1"/>
</dbReference>
<organism evidence="7 8">
    <name type="scientific">Enteractinococcus helveticum</name>
    <dbReference type="NCBI Taxonomy" id="1837282"/>
    <lineage>
        <taxon>Bacteria</taxon>
        <taxon>Bacillati</taxon>
        <taxon>Actinomycetota</taxon>
        <taxon>Actinomycetes</taxon>
        <taxon>Micrococcales</taxon>
        <taxon>Micrococcaceae</taxon>
    </lineage>
</organism>
<gene>
    <name evidence="7" type="ORF">A6F49_10040</name>
</gene>
<dbReference type="Pfam" id="PF23562">
    <property type="entry name" value="AMP-binding_C_3"/>
    <property type="match status" value="1"/>
</dbReference>
<evidence type="ECO:0000259" key="6">
    <source>
        <dbReference type="Pfam" id="PF00501"/>
    </source>
</evidence>
<evidence type="ECO:0000256" key="4">
    <source>
        <dbReference type="ARBA" id="ARBA00023098"/>
    </source>
</evidence>
<feature type="domain" description="AMP-dependent synthetase/ligase" evidence="6">
    <location>
        <begin position="23"/>
        <end position="427"/>
    </location>
</feature>
<dbReference type="InterPro" id="IPR020845">
    <property type="entry name" value="AMP-binding_CS"/>
</dbReference>
<dbReference type="PANTHER" id="PTHR43272">
    <property type="entry name" value="LONG-CHAIN-FATTY-ACID--COA LIGASE"/>
    <property type="match status" value="1"/>
</dbReference>
<reference evidence="7 8" key="1">
    <citation type="submission" date="2016-04" db="EMBL/GenBank/DDBJ databases">
        <title>First whole genome shotgun sequence of the bacterium Enteractinococcus sp. strain UASWS1574.</title>
        <authorList>
            <person name="Crovadore J."/>
            <person name="Chablais R."/>
            <person name="Lefort F."/>
        </authorList>
    </citation>
    <scope>NUCLEOTIDE SEQUENCE [LARGE SCALE GENOMIC DNA]</scope>
    <source>
        <strain evidence="7 8">UASWS1574</strain>
    </source>
</reference>
<dbReference type="SUPFAM" id="SSF56801">
    <property type="entry name" value="Acetyl-CoA synthetase-like"/>
    <property type="match status" value="1"/>
</dbReference>
<evidence type="ECO:0000256" key="3">
    <source>
        <dbReference type="ARBA" id="ARBA00022832"/>
    </source>
</evidence>
<keyword evidence="4" id="KW-0443">Lipid metabolism</keyword>
<keyword evidence="2 7" id="KW-0436">Ligase</keyword>
<dbReference type="PROSITE" id="PS00455">
    <property type="entry name" value="AMP_BINDING"/>
    <property type="match status" value="1"/>
</dbReference>
<dbReference type="GO" id="GO:0016020">
    <property type="term" value="C:membrane"/>
    <property type="evidence" value="ECO:0007669"/>
    <property type="project" value="TreeGrafter"/>
</dbReference>
<dbReference type="AlphaFoldDB" id="A0A1B7LZB1"/>
<accession>A0A1B7LZB1</accession>
<evidence type="ECO:0000313" key="7">
    <source>
        <dbReference type="EMBL" id="OAV60823.1"/>
    </source>
</evidence>
<dbReference type="InterPro" id="IPR000873">
    <property type="entry name" value="AMP-dep_synth/lig_dom"/>
</dbReference>
<dbReference type="OrthoDB" id="9803968at2"/>
<sequence length="603" mass="65775">MKEIIIPPVAEAPHDSNATDLVENQFHQDPHHPLFARQLQPGQWTDISAREFREDAKTIARALASIGIEPGDSVAIMSPTRYEWTLLDLAIMYAGAVTVPIYETSSPSQIGWIIEDAGVKAVVVEKSDHARAVQTAVQREGLPELHGMWIMEDGLGDLRALAANGPDSDEMERRRSLANLDDVATIVYTSGTTGRPKGCMITHGNLVNLSLNILHSEMQEVLTRDSTTILFIPLAHIFARFISFQTLASGSKVGHTPDVKQLVPDLKSFQPDFLLAVPRVFEKVYNSALLSAQEGGKGKIFERGAEIAVDYSKAKEAGSIGVGLRLKHWLFDKLLYSKIRAAMGGNVKDAISGGGPLGPYLSHFFRGVGVNIKEGYGLTETTAPVTVNRPGKTRVGTVGLPAPGCGIRIADDGEILASGVCVFKGYLNLPDKTAEDLVDGWLRTGDIGHLDNDGYLTITGRKKEILVTASGKNVAPAQLEDQIRSDGLISQVMVIGDNQKFVAALVTLDEETAPPWLKQQGLDPNMSIAEMASHSTVREHVQELIDRANESVSRAESIREFRIAHQDFTIEAGQMTPSMKIKRETILRDFQDLVDDIYQTAAK</sequence>
<dbReference type="Pfam" id="PF00501">
    <property type="entry name" value="AMP-binding"/>
    <property type="match status" value="1"/>
</dbReference>
<keyword evidence="8" id="KW-1185">Reference proteome</keyword>